<name>A0A4R9LVV3_9LEPT</name>
<comment type="caution">
    <text evidence="1">The sequence shown here is derived from an EMBL/GenBank/DDBJ whole genome shotgun (WGS) entry which is preliminary data.</text>
</comment>
<evidence type="ECO:0000313" key="2">
    <source>
        <dbReference type="Proteomes" id="UP000298058"/>
    </source>
</evidence>
<accession>A0A4R9LVV3</accession>
<dbReference type="OrthoDB" id="9804157at2"/>
<reference evidence="1" key="1">
    <citation type="journal article" date="2019" name="PLoS Negl. Trop. Dis.">
        <title>Revisiting the worldwide diversity of Leptospira species in the environment.</title>
        <authorList>
            <person name="Vincent A.T."/>
            <person name="Schiettekatte O."/>
            <person name="Bourhy P."/>
            <person name="Veyrier F.J."/>
            <person name="Picardeau M."/>
        </authorList>
    </citation>
    <scope>NUCLEOTIDE SEQUENCE [LARGE SCALE GENOMIC DNA]</scope>
    <source>
        <strain evidence="1">201300427</strain>
    </source>
</reference>
<dbReference type="GO" id="GO:0016226">
    <property type="term" value="P:iron-sulfur cluster assembly"/>
    <property type="evidence" value="ECO:0007669"/>
    <property type="project" value="InterPro"/>
</dbReference>
<dbReference type="Gene3D" id="3.90.1010.10">
    <property type="match status" value="1"/>
</dbReference>
<organism evidence="1 2">
    <name type="scientific">Leptospira idonii</name>
    <dbReference type="NCBI Taxonomy" id="1193500"/>
    <lineage>
        <taxon>Bacteria</taxon>
        <taxon>Pseudomonadati</taxon>
        <taxon>Spirochaetota</taxon>
        <taxon>Spirochaetia</taxon>
        <taxon>Leptospirales</taxon>
        <taxon>Leptospiraceae</taxon>
        <taxon>Leptospira</taxon>
    </lineage>
</organism>
<protein>
    <submittedName>
        <fullName evidence="1">Iron-sulfur cluster assembly scaffold protein</fullName>
    </submittedName>
</protein>
<proteinExistence type="predicted"/>
<evidence type="ECO:0000313" key="1">
    <source>
        <dbReference type="EMBL" id="TGN18393.1"/>
    </source>
</evidence>
<sequence length="137" mass="15960">MSQENNHIDLFLNWKNQGIWNFSSSFDRILYAKNPMCGDETELFVSQDRNLSLQILGLKGEACSICQASAGILYAKKHLWTEDFVRSEWELRQKYLETGIGSEEIPDSEREFWEIVLHYPGRHRCALLPYVALKKGF</sequence>
<dbReference type="GO" id="GO:0051536">
    <property type="term" value="F:iron-sulfur cluster binding"/>
    <property type="evidence" value="ECO:0007669"/>
    <property type="project" value="InterPro"/>
</dbReference>
<keyword evidence="2" id="KW-1185">Reference proteome</keyword>
<dbReference type="EMBL" id="RQHW01000047">
    <property type="protein sequence ID" value="TGN18393.1"/>
    <property type="molecule type" value="Genomic_DNA"/>
</dbReference>
<dbReference type="RefSeq" id="WP_135761077.1">
    <property type="nucleotide sequence ID" value="NZ_RQHW01000047.1"/>
</dbReference>
<dbReference type="InterPro" id="IPR002871">
    <property type="entry name" value="NIF_FeS_clus_asmbl_NifU_N"/>
</dbReference>
<dbReference type="CDD" id="cd06664">
    <property type="entry name" value="IscU_like"/>
    <property type="match status" value="1"/>
</dbReference>
<gene>
    <name evidence="1" type="ORF">EHS15_13415</name>
</gene>
<dbReference type="SUPFAM" id="SSF82649">
    <property type="entry name" value="SufE/NifU"/>
    <property type="match status" value="1"/>
</dbReference>
<dbReference type="AlphaFoldDB" id="A0A4R9LVV3"/>
<dbReference type="GO" id="GO:0005506">
    <property type="term" value="F:iron ion binding"/>
    <property type="evidence" value="ECO:0007669"/>
    <property type="project" value="InterPro"/>
</dbReference>
<dbReference type="Proteomes" id="UP000298058">
    <property type="component" value="Unassembled WGS sequence"/>
</dbReference>